<dbReference type="KEGG" id="nao:Y958_20545"/>
<protein>
    <submittedName>
        <fullName evidence="1">Uncharacterized protein</fullName>
    </submittedName>
</protein>
<keyword evidence="2" id="KW-1185">Reference proteome</keyword>
<name>A0A248JWY4_9PROT</name>
<gene>
    <name evidence="1" type="ORF">Y958_20545</name>
</gene>
<dbReference type="Proteomes" id="UP000197153">
    <property type="component" value="Chromosome 2"/>
</dbReference>
<proteinExistence type="predicted"/>
<accession>A0A248JWY4</accession>
<organism evidence="1 2">
    <name type="scientific">Nitrospirillum viridazoti CBAmc</name>
    <dbReference type="NCBI Taxonomy" id="1441467"/>
    <lineage>
        <taxon>Bacteria</taxon>
        <taxon>Pseudomonadati</taxon>
        <taxon>Pseudomonadota</taxon>
        <taxon>Alphaproteobacteria</taxon>
        <taxon>Rhodospirillales</taxon>
        <taxon>Azospirillaceae</taxon>
        <taxon>Nitrospirillum</taxon>
        <taxon>Nitrospirillum viridazoti</taxon>
    </lineage>
</organism>
<reference evidence="1 2" key="1">
    <citation type="submission" date="2017-06" db="EMBL/GenBank/DDBJ databases">
        <title>Complete genome sequence of Nitrospirillum amazonense strain CBAmC, an endophytic nitrogen-fixing and plant growth-promoting bacterium, isolated from sugarcane.</title>
        <authorList>
            <person name="Schwab S."/>
            <person name="dos Santos Teixeira K.R."/>
            <person name="Simoes Araujo J.L."/>
            <person name="Soares Vidal M."/>
            <person name="Borges de Freitas H.R."/>
            <person name="Rivello Crivelaro A.L."/>
            <person name="Bueno de Camargo Nunes A."/>
            <person name="dos Santos C.M."/>
            <person name="Palmeira da Silva Rosa D."/>
            <person name="da Silva Padilha D."/>
            <person name="da Silva E."/>
            <person name="Araujo Terra L."/>
            <person name="Soares Mendes V."/>
            <person name="Farinelli L."/>
            <person name="Magalhaes Cruz L."/>
            <person name="Baldani J.I."/>
        </authorList>
    </citation>
    <scope>NUCLEOTIDE SEQUENCE [LARGE SCALE GENOMIC DNA]</scope>
    <source>
        <strain evidence="1 2">CBAmC</strain>
    </source>
</reference>
<evidence type="ECO:0000313" key="2">
    <source>
        <dbReference type="Proteomes" id="UP000197153"/>
    </source>
</evidence>
<dbReference type="EMBL" id="CP022111">
    <property type="protein sequence ID" value="ASG23223.1"/>
    <property type="molecule type" value="Genomic_DNA"/>
</dbReference>
<evidence type="ECO:0000313" key="1">
    <source>
        <dbReference type="EMBL" id="ASG23223.1"/>
    </source>
</evidence>
<dbReference type="AlphaFoldDB" id="A0A248JWY4"/>
<sequence length="66" mass="7806">MDDQVIITYRTFIADWFIQHRIQFNPRSTMLPLVLAFAVKHKKFPSILPRIRGFPPCLSAFNLCRE</sequence>